<dbReference type="Proteomes" id="UP000193642">
    <property type="component" value="Unassembled WGS sequence"/>
</dbReference>
<dbReference type="OrthoDB" id="537915at2759"/>
<dbReference type="STRING" id="329046.A0A1Y2C730"/>
<dbReference type="Gene3D" id="3.40.50.450">
    <property type="match status" value="2"/>
</dbReference>
<organism evidence="17 18">
    <name type="scientific">Rhizoclosmatium globosum</name>
    <dbReference type="NCBI Taxonomy" id="329046"/>
    <lineage>
        <taxon>Eukaryota</taxon>
        <taxon>Fungi</taxon>
        <taxon>Fungi incertae sedis</taxon>
        <taxon>Chytridiomycota</taxon>
        <taxon>Chytridiomycota incertae sedis</taxon>
        <taxon>Chytridiomycetes</taxon>
        <taxon>Chytridiales</taxon>
        <taxon>Chytriomycetaceae</taxon>
        <taxon>Rhizoclosmatium</taxon>
    </lineage>
</organism>
<evidence type="ECO:0000256" key="13">
    <source>
        <dbReference type="ARBA" id="ARBA00023152"/>
    </source>
</evidence>
<keyword evidence="18" id="KW-1185">Reference proteome</keyword>
<evidence type="ECO:0000256" key="2">
    <source>
        <dbReference type="ARBA" id="ARBA00004496"/>
    </source>
</evidence>
<dbReference type="InterPro" id="IPR000023">
    <property type="entry name" value="Phosphofructokinase_dom"/>
</dbReference>
<dbReference type="PROSITE" id="PS00433">
    <property type="entry name" value="PHOSPHOFRUCTOKINASE"/>
    <property type="match status" value="2"/>
</dbReference>
<dbReference type="PANTHER" id="PTHR13697:SF4">
    <property type="entry name" value="ATP-DEPENDENT 6-PHOSPHOFRUCTOKINASE"/>
    <property type="match status" value="1"/>
</dbReference>
<evidence type="ECO:0000256" key="9">
    <source>
        <dbReference type="ARBA" id="ARBA00022741"/>
    </source>
</evidence>
<keyword evidence="7 15" id="KW-0808">Transferase</keyword>
<dbReference type="GO" id="GO:0070095">
    <property type="term" value="F:fructose-6-phosphate binding"/>
    <property type="evidence" value="ECO:0007669"/>
    <property type="project" value="TreeGrafter"/>
</dbReference>
<keyword evidence="8" id="KW-0479">Metal-binding</keyword>
<name>A0A1Y2C730_9FUNG</name>
<dbReference type="GO" id="GO:0005945">
    <property type="term" value="C:6-phosphofructokinase complex"/>
    <property type="evidence" value="ECO:0007669"/>
    <property type="project" value="TreeGrafter"/>
</dbReference>
<evidence type="ECO:0000256" key="4">
    <source>
        <dbReference type="ARBA" id="ARBA00012055"/>
    </source>
</evidence>
<keyword evidence="6" id="KW-0021">Allosteric enzyme</keyword>
<dbReference type="GO" id="GO:0003872">
    <property type="term" value="F:6-phosphofructokinase activity"/>
    <property type="evidence" value="ECO:0007669"/>
    <property type="project" value="UniProtKB-EC"/>
</dbReference>
<reference evidence="17 18" key="1">
    <citation type="submission" date="2016-07" db="EMBL/GenBank/DDBJ databases">
        <title>Pervasive Adenine N6-methylation of Active Genes in Fungi.</title>
        <authorList>
            <consortium name="DOE Joint Genome Institute"/>
            <person name="Mondo S.J."/>
            <person name="Dannebaum R.O."/>
            <person name="Kuo R.C."/>
            <person name="Labutti K."/>
            <person name="Haridas S."/>
            <person name="Kuo A."/>
            <person name="Salamov A."/>
            <person name="Ahrendt S.R."/>
            <person name="Lipzen A."/>
            <person name="Sullivan W."/>
            <person name="Andreopoulos W.B."/>
            <person name="Clum A."/>
            <person name="Lindquist E."/>
            <person name="Daum C."/>
            <person name="Ramamoorthy G.K."/>
            <person name="Gryganskyi A."/>
            <person name="Culley D."/>
            <person name="Magnuson J.K."/>
            <person name="James T.Y."/>
            <person name="O'Malley M.A."/>
            <person name="Stajich J.E."/>
            <person name="Spatafora J.W."/>
            <person name="Visel A."/>
            <person name="Grigoriev I.V."/>
        </authorList>
    </citation>
    <scope>NUCLEOTIDE SEQUENCE [LARGE SCALE GENOMIC DNA]</scope>
    <source>
        <strain evidence="17 18">JEL800</strain>
    </source>
</reference>
<dbReference type="InterPro" id="IPR035966">
    <property type="entry name" value="PKF_sf"/>
</dbReference>
<comment type="caution">
    <text evidence="17">The sequence shown here is derived from an EMBL/GenBank/DDBJ whole genome shotgun (WGS) entry which is preliminary data.</text>
</comment>
<keyword evidence="5" id="KW-0963">Cytoplasm</keyword>
<dbReference type="PRINTS" id="PR00476">
    <property type="entry name" value="PHFRCTKINASE"/>
</dbReference>
<keyword evidence="10 15" id="KW-0418">Kinase</keyword>
<keyword evidence="12" id="KW-0460">Magnesium</keyword>
<proteinExistence type="inferred from homology"/>
<evidence type="ECO:0000256" key="6">
    <source>
        <dbReference type="ARBA" id="ARBA00022533"/>
    </source>
</evidence>
<evidence type="ECO:0000256" key="15">
    <source>
        <dbReference type="PIRNR" id="PIRNR000533"/>
    </source>
</evidence>
<dbReference type="Gene3D" id="3.40.50.460">
    <property type="entry name" value="Phosphofructokinase domain"/>
    <property type="match status" value="2"/>
</dbReference>
<dbReference type="FunFam" id="3.40.50.460:FF:000007">
    <property type="entry name" value="ATP-dependent 6-phosphofructokinase"/>
    <property type="match status" value="1"/>
</dbReference>
<dbReference type="EMBL" id="MCGO01000027">
    <property type="protein sequence ID" value="ORY42841.1"/>
    <property type="molecule type" value="Genomic_DNA"/>
</dbReference>
<evidence type="ECO:0000256" key="5">
    <source>
        <dbReference type="ARBA" id="ARBA00022490"/>
    </source>
</evidence>
<dbReference type="UniPathway" id="UPA00109">
    <property type="reaction ID" value="UER00182"/>
</dbReference>
<evidence type="ECO:0000313" key="17">
    <source>
        <dbReference type="EMBL" id="ORY42841.1"/>
    </source>
</evidence>
<dbReference type="PANTHER" id="PTHR13697">
    <property type="entry name" value="PHOSPHOFRUCTOKINASE"/>
    <property type="match status" value="1"/>
</dbReference>
<keyword evidence="9 15" id="KW-0547">Nucleotide-binding</keyword>
<comment type="cofactor">
    <cofactor evidence="1">
        <name>Mg(2+)</name>
        <dbReference type="ChEBI" id="CHEBI:18420"/>
    </cofactor>
</comment>
<dbReference type="Pfam" id="PF00365">
    <property type="entry name" value="PFK"/>
    <property type="match status" value="2"/>
</dbReference>
<protein>
    <recommendedName>
        <fullName evidence="4 15">6-phosphofructokinase</fullName>
        <ecNumber evidence="4 15">2.7.1.11</ecNumber>
    </recommendedName>
    <alternativeName>
        <fullName evidence="15">Phosphohexokinase</fullName>
    </alternativeName>
</protein>
<feature type="domain" description="Phosphofructokinase" evidence="16">
    <location>
        <begin position="1"/>
        <end position="303"/>
    </location>
</feature>
<dbReference type="EC" id="2.7.1.11" evidence="4 15"/>
<evidence type="ECO:0000256" key="11">
    <source>
        <dbReference type="ARBA" id="ARBA00022840"/>
    </source>
</evidence>
<dbReference type="GO" id="GO:0005739">
    <property type="term" value="C:mitochondrion"/>
    <property type="evidence" value="ECO:0007669"/>
    <property type="project" value="TreeGrafter"/>
</dbReference>
<dbReference type="InterPro" id="IPR022953">
    <property type="entry name" value="ATP_PFK"/>
</dbReference>
<evidence type="ECO:0000256" key="8">
    <source>
        <dbReference type="ARBA" id="ARBA00022723"/>
    </source>
</evidence>
<accession>A0A1Y2C730</accession>
<dbReference type="GO" id="GO:0046872">
    <property type="term" value="F:metal ion binding"/>
    <property type="evidence" value="ECO:0007669"/>
    <property type="project" value="UniProtKB-KW"/>
</dbReference>
<dbReference type="FunFam" id="3.40.50.460:FF:000008">
    <property type="entry name" value="ATP-dependent 6-phosphofructokinase"/>
    <property type="match status" value="1"/>
</dbReference>
<sequence length="781" mass="85270">MNAAVRSVARIALQRGCVPFAIHEGYEGLVEGGEMIRRLGWGDVRGFLSIGGTVIGTARSARFRTREGRLLAAYNMIKNGIDALIVCGGDGSLTGADLLRSEWKGLVDELIGLGKLTLEECAHLREHLTIVGLVGSIDNDMSSTDITIGAFTSLHRICESLDSLCSTAASHQRAFVVEVMGRHCGWLALMAAISVGADWVFLPERPPPLNGEKYGENWEDEMCEKLSQNRKMGNRISLIIICEGAIDQNLKPIKPDYVKTILETRLGFDTRVTNLGHVQRGGSPCAYDRYLATVQGVEAVEAVLRSTPETPAPMIGMNQHRITAGPLMDAVKLTHEVADSIAAKDFKKAMDLRDPDFTRAYDAYIESHLIGNKHYPVEKQLRVGIIHTGAPAGGMNTATRIAARLCLNRGHTPLAIKNGFSGLCRGEISPITWQQVIGWQTMGGSELGTNRDHPLPVPGTFAASLDITDAYATSFIDCGRIAYFLQKHNIQALMIVGGFEAYTSLLVLDAARGIFPAFCIPMIQLPATVSNNVPGTDFSLGSDTALNTIVESTDRIKQSATASQKRVFIVEVQGGNCGYLAVLGGLASGATTVYIPEEGISLDMLQRDVKHLNERYRYEETHAEKNEGRVIFRAEAASTTYTTKVISSIFRHEGQGLFDSRTAVLGHLQQGGTPSPLDRIRATRMAVDCIDWIEKAYGQACENKSGGVMYQTVPGYTNKPEHAVVIGIQGADVVFTPLQELLKETDISKRRGVKAWWMGLTRLIKVLSKYYYNEEDFVEGA</sequence>
<dbReference type="GO" id="GO:0016208">
    <property type="term" value="F:AMP binding"/>
    <property type="evidence" value="ECO:0007669"/>
    <property type="project" value="TreeGrafter"/>
</dbReference>
<evidence type="ECO:0000256" key="3">
    <source>
        <dbReference type="ARBA" id="ARBA00004679"/>
    </source>
</evidence>
<dbReference type="InterPro" id="IPR009161">
    <property type="entry name" value="6-Pfructokinase_euk"/>
</dbReference>
<dbReference type="GO" id="GO:0030388">
    <property type="term" value="P:fructose 1,6-bisphosphate metabolic process"/>
    <property type="evidence" value="ECO:0007669"/>
    <property type="project" value="TreeGrafter"/>
</dbReference>
<comment type="similarity">
    <text evidence="15">Belongs to the phosphofructokinase type A (PFKA) family. ATP-dependent PFK group I subfamily. Eukaryotic two domain clade "E" sub-subfamily.</text>
</comment>
<evidence type="ECO:0000256" key="1">
    <source>
        <dbReference type="ARBA" id="ARBA00001946"/>
    </source>
</evidence>
<dbReference type="GO" id="GO:0061621">
    <property type="term" value="P:canonical glycolysis"/>
    <property type="evidence" value="ECO:0007669"/>
    <property type="project" value="TreeGrafter"/>
</dbReference>
<dbReference type="SUPFAM" id="SSF53784">
    <property type="entry name" value="Phosphofructokinase"/>
    <property type="match status" value="2"/>
</dbReference>
<evidence type="ECO:0000313" key="18">
    <source>
        <dbReference type="Proteomes" id="UP000193642"/>
    </source>
</evidence>
<dbReference type="NCBIfam" id="TIGR02478">
    <property type="entry name" value="6PF1K_euk"/>
    <property type="match status" value="1"/>
</dbReference>
<gene>
    <name evidence="17" type="ORF">BCR33DRAFT_660566</name>
</gene>
<dbReference type="GO" id="GO:0042802">
    <property type="term" value="F:identical protein binding"/>
    <property type="evidence" value="ECO:0007669"/>
    <property type="project" value="TreeGrafter"/>
</dbReference>
<dbReference type="GO" id="GO:0006002">
    <property type="term" value="P:fructose 6-phosphate metabolic process"/>
    <property type="evidence" value="ECO:0007669"/>
    <property type="project" value="InterPro"/>
</dbReference>
<dbReference type="GO" id="GO:0048029">
    <property type="term" value="F:monosaccharide binding"/>
    <property type="evidence" value="ECO:0007669"/>
    <property type="project" value="TreeGrafter"/>
</dbReference>
<feature type="domain" description="Phosphofructokinase" evidence="16">
    <location>
        <begin position="382"/>
        <end position="693"/>
    </location>
</feature>
<evidence type="ECO:0000256" key="10">
    <source>
        <dbReference type="ARBA" id="ARBA00022777"/>
    </source>
</evidence>
<keyword evidence="13 15" id="KW-0324">Glycolysis</keyword>
<comment type="catalytic activity">
    <reaction evidence="14 15">
        <text>beta-D-fructose 6-phosphate + ATP = beta-D-fructose 1,6-bisphosphate + ADP + H(+)</text>
        <dbReference type="Rhea" id="RHEA:16109"/>
        <dbReference type="ChEBI" id="CHEBI:15378"/>
        <dbReference type="ChEBI" id="CHEBI:30616"/>
        <dbReference type="ChEBI" id="CHEBI:32966"/>
        <dbReference type="ChEBI" id="CHEBI:57634"/>
        <dbReference type="ChEBI" id="CHEBI:456216"/>
        <dbReference type="EC" id="2.7.1.11"/>
    </reaction>
</comment>
<evidence type="ECO:0000256" key="14">
    <source>
        <dbReference type="ARBA" id="ARBA00048070"/>
    </source>
</evidence>
<dbReference type="GO" id="GO:0005524">
    <property type="term" value="F:ATP binding"/>
    <property type="evidence" value="ECO:0007669"/>
    <property type="project" value="UniProtKB-KW"/>
</dbReference>
<keyword evidence="11 15" id="KW-0067">ATP-binding</keyword>
<evidence type="ECO:0000256" key="12">
    <source>
        <dbReference type="ARBA" id="ARBA00022842"/>
    </source>
</evidence>
<comment type="subcellular location">
    <subcellularLocation>
        <location evidence="2">Cytoplasm</location>
    </subcellularLocation>
</comment>
<evidence type="ECO:0000259" key="16">
    <source>
        <dbReference type="Pfam" id="PF00365"/>
    </source>
</evidence>
<dbReference type="AlphaFoldDB" id="A0A1Y2C730"/>
<evidence type="ECO:0000256" key="7">
    <source>
        <dbReference type="ARBA" id="ARBA00022679"/>
    </source>
</evidence>
<dbReference type="InterPro" id="IPR015912">
    <property type="entry name" value="Phosphofructokinase_CS"/>
</dbReference>
<dbReference type="PIRSF" id="PIRSF000533">
    <property type="entry name" value="ATP_PFK_euk"/>
    <property type="match status" value="1"/>
</dbReference>
<comment type="pathway">
    <text evidence="3 15">Carbohydrate degradation; glycolysis; D-glyceraldehyde 3-phosphate and glycerone phosphate from D-glucose: step 3/4.</text>
</comment>